<dbReference type="InterPro" id="IPR001179">
    <property type="entry name" value="PPIase_FKBP_dom"/>
</dbReference>
<evidence type="ECO:0000256" key="2">
    <source>
        <dbReference type="ARBA" id="ARBA00023110"/>
    </source>
</evidence>
<comment type="caution">
    <text evidence="8">The sequence shown here is derived from an EMBL/GenBank/DDBJ whole genome shotgun (WGS) entry which is preliminary data.</text>
</comment>
<evidence type="ECO:0000313" key="9">
    <source>
        <dbReference type="Proteomes" id="UP000010301"/>
    </source>
</evidence>
<comment type="similarity">
    <text evidence="5">Belongs to the FKBP-type PPIase family.</text>
</comment>
<sequence length="317" mass="32873">MKKKIIATVAAALLAVTGLAACGEIKEEKPADAKETVKVDRDYKGELPAVEGEWGKTATIKKVDAQEPTTVVAKTLKKGDGPEVTPTDTVLAHYVGTLWDGTVFDSSFARGGEAGPTPISFSLQQVIPGWTYGLAGQHVGDRVQLVIPSEWGYGDQGQGDVIKPGSTLVFVVDIVAAYDPTNVSALTEAAATGETLPSGVTISGDLGAEPKIEVAADAKLPTDQTFTVLAKGTGKEITADEIVFYHVTIYDVEGKAIAQSSWKNGTAVGTRGPVGEVPGVTSQTVGSRVVVFNPANAETKTGAAVFVVDITGSMPSK</sequence>
<name>C0W1V1_9ACTO</name>
<dbReference type="Pfam" id="PF00254">
    <property type="entry name" value="FKBP_C"/>
    <property type="match status" value="1"/>
</dbReference>
<dbReference type="InterPro" id="IPR044609">
    <property type="entry name" value="FKBP2/11"/>
</dbReference>
<dbReference type="PANTHER" id="PTHR45779:SF7">
    <property type="entry name" value="PEPTIDYLPROLYL ISOMERASE"/>
    <property type="match status" value="1"/>
</dbReference>
<keyword evidence="6" id="KW-0732">Signal</keyword>
<feature type="domain" description="PPIase FKBP-type" evidence="7">
    <location>
        <begin position="87"/>
        <end position="178"/>
    </location>
</feature>
<dbReference type="InterPro" id="IPR046357">
    <property type="entry name" value="PPIase_dom_sf"/>
</dbReference>
<protein>
    <recommendedName>
        <fullName evidence="5">Peptidyl-prolyl cis-trans isomerase</fullName>
        <ecNumber evidence="5">5.2.1.8</ecNumber>
    </recommendedName>
</protein>
<dbReference type="Gene3D" id="3.10.50.40">
    <property type="match status" value="1"/>
</dbReference>
<dbReference type="eggNOG" id="COG0545">
    <property type="taxonomic scope" value="Bacteria"/>
</dbReference>
<keyword evidence="2 4" id="KW-0697">Rotamase</keyword>
<dbReference type="SUPFAM" id="SSF54534">
    <property type="entry name" value="FKBP-like"/>
    <property type="match status" value="1"/>
</dbReference>
<evidence type="ECO:0000256" key="4">
    <source>
        <dbReference type="PROSITE-ProRule" id="PRU00277"/>
    </source>
</evidence>
<evidence type="ECO:0000256" key="3">
    <source>
        <dbReference type="ARBA" id="ARBA00023235"/>
    </source>
</evidence>
<dbReference type="EMBL" id="ACFG01000034">
    <property type="protein sequence ID" value="EEH63467.1"/>
    <property type="molecule type" value="Genomic_DNA"/>
</dbReference>
<accession>C0W1V1</accession>
<feature type="signal peptide" evidence="6">
    <location>
        <begin position="1"/>
        <end position="20"/>
    </location>
</feature>
<organism evidence="8 9">
    <name type="scientific">Gleimia coleocanis DSM 15436</name>
    <dbReference type="NCBI Taxonomy" id="525245"/>
    <lineage>
        <taxon>Bacteria</taxon>
        <taxon>Bacillati</taxon>
        <taxon>Actinomycetota</taxon>
        <taxon>Actinomycetes</taxon>
        <taxon>Actinomycetales</taxon>
        <taxon>Actinomycetaceae</taxon>
        <taxon>Gleimia</taxon>
    </lineage>
</organism>
<dbReference type="AlphaFoldDB" id="C0W1V1"/>
<gene>
    <name evidence="8" type="ORF">HMPREF0044_1391</name>
</gene>
<feature type="chain" id="PRO_5038769162" description="Peptidyl-prolyl cis-trans isomerase" evidence="6">
    <location>
        <begin position="21"/>
        <end position="317"/>
    </location>
</feature>
<evidence type="ECO:0000256" key="1">
    <source>
        <dbReference type="ARBA" id="ARBA00000971"/>
    </source>
</evidence>
<proteinExistence type="inferred from homology"/>
<dbReference type="EC" id="5.2.1.8" evidence="5"/>
<evidence type="ECO:0000256" key="6">
    <source>
        <dbReference type="SAM" id="SignalP"/>
    </source>
</evidence>
<dbReference type="Proteomes" id="UP000010301">
    <property type="component" value="Unassembled WGS sequence"/>
</dbReference>
<dbReference type="OrthoDB" id="25996at2"/>
<keyword evidence="9" id="KW-1185">Reference proteome</keyword>
<dbReference type="RefSeq" id="WP_006546249.1">
    <property type="nucleotide sequence ID" value="NZ_DS999540.1"/>
</dbReference>
<evidence type="ECO:0000259" key="7">
    <source>
        <dbReference type="PROSITE" id="PS50059"/>
    </source>
</evidence>
<dbReference type="PROSITE" id="PS51257">
    <property type="entry name" value="PROKAR_LIPOPROTEIN"/>
    <property type="match status" value="1"/>
</dbReference>
<keyword evidence="3 4" id="KW-0413">Isomerase</keyword>
<reference evidence="8 9" key="1">
    <citation type="submission" date="2009-01" db="EMBL/GenBank/DDBJ databases">
        <authorList>
            <person name="Qin X."/>
            <person name="Bachman B."/>
            <person name="Battles P."/>
            <person name="Bell A."/>
            <person name="Bess C."/>
            <person name="Bickham C."/>
            <person name="Chaboub L."/>
            <person name="Chen D."/>
            <person name="Coyle M."/>
            <person name="Deiros D.R."/>
            <person name="Dinh H."/>
            <person name="Forbes L."/>
            <person name="Fowler G."/>
            <person name="Francisco L."/>
            <person name="Fu Q."/>
            <person name="Gubbala S."/>
            <person name="Hale W."/>
            <person name="Han Y."/>
            <person name="Hemphill L."/>
            <person name="Highlander S.K."/>
            <person name="Hirani K."/>
            <person name="Hogues M."/>
            <person name="Jackson L."/>
            <person name="Jakkamsetti A."/>
            <person name="Javaid M."/>
            <person name="Jiang H."/>
            <person name="Korchina V."/>
            <person name="Kovar C."/>
            <person name="Lara F."/>
            <person name="Lee S."/>
            <person name="Mata R."/>
            <person name="Mathew T."/>
            <person name="Moen C."/>
            <person name="Morales K."/>
            <person name="Munidasa M."/>
            <person name="Nazareth L."/>
            <person name="Ngo R."/>
            <person name="Nguyen L."/>
            <person name="Okwuonu G."/>
            <person name="Ongeri F."/>
            <person name="Patil S."/>
            <person name="Petrosino J."/>
            <person name="Pham C."/>
            <person name="Pham P."/>
            <person name="Pu L.-L."/>
            <person name="Puazo M."/>
            <person name="Raj R."/>
            <person name="Reid J."/>
            <person name="Rouhana J."/>
            <person name="Saada N."/>
            <person name="Shang Y."/>
            <person name="Simmons D."/>
            <person name="Thornton R."/>
            <person name="Warren J."/>
            <person name="Weissenberger G."/>
            <person name="Zhang J."/>
            <person name="Zhang L."/>
            <person name="Zhou C."/>
            <person name="Zhu D."/>
            <person name="Muzny D."/>
            <person name="Worley K."/>
            <person name="Gibbs R."/>
        </authorList>
    </citation>
    <scope>NUCLEOTIDE SEQUENCE [LARGE SCALE GENOMIC DNA]</scope>
    <source>
        <strain evidence="8 9">DSM 15436</strain>
    </source>
</reference>
<dbReference type="STRING" id="525245.HMPREF0044_1391"/>
<evidence type="ECO:0000256" key="5">
    <source>
        <dbReference type="RuleBase" id="RU003915"/>
    </source>
</evidence>
<dbReference type="HOGENOM" id="CLU_053307_2_0_11"/>
<evidence type="ECO:0000313" key="8">
    <source>
        <dbReference type="EMBL" id="EEH63467.1"/>
    </source>
</evidence>
<dbReference type="PANTHER" id="PTHR45779">
    <property type="entry name" value="PEPTIDYLPROLYL ISOMERASE"/>
    <property type="match status" value="1"/>
</dbReference>
<dbReference type="GO" id="GO:0003755">
    <property type="term" value="F:peptidyl-prolyl cis-trans isomerase activity"/>
    <property type="evidence" value="ECO:0007669"/>
    <property type="project" value="UniProtKB-UniRule"/>
</dbReference>
<comment type="catalytic activity">
    <reaction evidence="1 4 5">
        <text>[protein]-peptidylproline (omega=180) = [protein]-peptidylproline (omega=0)</text>
        <dbReference type="Rhea" id="RHEA:16237"/>
        <dbReference type="Rhea" id="RHEA-COMP:10747"/>
        <dbReference type="Rhea" id="RHEA-COMP:10748"/>
        <dbReference type="ChEBI" id="CHEBI:83833"/>
        <dbReference type="ChEBI" id="CHEBI:83834"/>
        <dbReference type="EC" id="5.2.1.8"/>
    </reaction>
</comment>
<dbReference type="PROSITE" id="PS50059">
    <property type="entry name" value="FKBP_PPIASE"/>
    <property type="match status" value="1"/>
</dbReference>